<comment type="similarity">
    <text evidence="3 11">Belongs to the NadD family.</text>
</comment>
<dbReference type="HAMAP" id="MF_00244">
    <property type="entry name" value="NaMN_adenylyltr"/>
    <property type="match status" value="1"/>
</dbReference>
<protein>
    <recommendedName>
        <fullName evidence="11">Probable nicotinate-nucleotide adenylyltransferase</fullName>
        <ecNumber evidence="11">2.7.7.18</ecNumber>
    </recommendedName>
    <alternativeName>
        <fullName evidence="11">Deamido-NAD(+) diphosphorylase</fullName>
    </alternativeName>
    <alternativeName>
        <fullName evidence="11">Deamido-NAD(+) pyrophosphorylase</fullName>
    </alternativeName>
    <alternativeName>
        <fullName evidence="11">Nicotinate mononucleotide adenylyltransferase</fullName>
        <shortName evidence="11">NaMN adenylyltransferase</shortName>
    </alternativeName>
</protein>
<dbReference type="InterPro" id="IPR005248">
    <property type="entry name" value="NadD/NMNAT"/>
</dbReference>
<dbReference type="Proteomes" id="UP000236753">
    <property type="component" value="Unassembled WGS sequence"/>
</dbReference>
<evidence type="ECO:0000313" key="14">
    <source>
        <dbReference type="Proteomes" id="UP000236753"/>
    </source>
</evidence>
<evidence type="ECO:0000256" key="1">
    <source>
        <dbReference type="ARBA" id="ARBA00002324"/>
    </source>
</evidence>
<comment type="pathway">
    <text evidence="2 11">Cofactor biosynthesis; NAD(+) biosynthesis; deamido-NAD(+) from nicotinate D-ribonucleotide: step 1/1.</text>
</comment>
<evidence type="ECO:0000256" key="6">
    <source>
        <dbReference type="ARBA" id="ARBA00022695"/>
    </source>
</evidence>
<dbReference type="NCBIfam" id="NF000840">
    <property type="entry name" value="PRK00071.1-3"/>
    <property type="match status" value="1"/>
</dbReference>
<evidence type="ECO:0000313" key="13">
    <source>
        <dbReference type="EMBL" id="SEF82444.1"/>
    </source>
</evidence>
<comment type="catalytic activity">
    <reaction evidence="10 11">
        <text>nicotinate beta-D-ribonucleotide + ATP + H(+) = deamido-NAD(+) + diphosphate</text>
        <dbReference type="Rhea" id="RHEA:22860"/>
        <dbReference type="ChEBI" id="CHEBI:15378"/>
        <dbReference type="ChEBI" id="CHEBI:30616"/>
        <dbReference type="ChEBI" id="CHEBI:33019"/>
        <dbReference type="ChEBI" id="CHEBI:57502"/>
        <dbReference type="ChEBI" id="CHEBI:58437"/>
        <dbReference type="EC" id="2.7.7.18"/>
    </reaction>
</comment>
<dbReference type="PANTHER" id="PTHR39321">
    <property type="entry name" value="NICOTINATE-NUCLEOTIDE ADENYLYLTRANSFERASE-RELATED"/>
    <property type="match status" value="1"/>
</dbReference>
<dbReference type="AlphaFoldDB" id="A0A1H5V5G6"/>
<dbReference type="Pfam" id="PF01467">
    <property type="entry name" value="CTP_transf_like"/>
    <property type="match status" value="1"/>
</dbReference>
<name>A0A1H5V5G6_9PROT</name>
<dbReference type="UniPathway" id="UPA00253">
    <property type="reaction ID" value="UER00332"/>
</dbReference>
<dbReference type="InterPro" id="IPR014729">
    <property type="entry name" value="Rossmann-like_a/b/a_fold"/>
</dbReference>
<evidence type="ECO:0000256" key="7">
    <source>
        <dbReference type="ARBA" id="ARBA00022741"/>
    </source>
</evidence>
<dbReference type="InterPro" id="IPR004821">
    <property type="entry name" value="Cyt_trans-like"/>
</dbReference>
<dbReference type="CDD" id="cd02165">
    <property type="entry name" value="NMNAT"/>
    <property type="match status" value="1"/>
</dbReference>
<dbReference type="NCBIfam" id="TIGR00125">
    <property type="entry name" value="cyt_tran_rel"/>
    <property type="match status" value="1"/>
</dbReference>
<keyword evidence="8 11" id="KW-0067">ATP-binding</keyword>
<dbReference type="SUPFAM" id="SSF52374">
    <property type="entry name" value="Nucleotidylyl transferase"/>
    <property type="match status" value="1"/>
</dbReference>
<keyword evidence="5 11" id="KW-0808">Transferase</keyword>
<dbReference type="EC" id="2.7.7.18" evidence="11"/>
<accession>A0A1H5V5G6</accession>
<proteinExistence type="inferred from homology"/>
<dbReference type="GO" id="GO:0009435">
    <property type="term" value="P:NAD+ biosynthetic process"/>
    <property type="evidence" value="ECO:0007669"/>
    <property type="project" value="UniProtKB-UniRule"/>
</dbReference>
<organism evidence="13 14">
    <name type="scientific">Nitrosomonas ureae</name>
    <dbReference type="NCBI Taxonomy" id="44577"/>
    <lineage>
        <taxon>Bacteria</taxon>
        <taxon>Pseudomonadati</taxon>
        <taxon>Pseudomonadota</taxon>
        <taxon>Betaproteobacteria</taxon>
        <taxon>Nitrosomonadales</taxon>
        <taxon>Nitrosomonadaceae</taxon>
        <taxon>Nitrosomonas</taxon>
    </lineage>
</organism>
<evidence type="ECO:0000256" key="5">
    <source>
        <dbReference type="ARBA" id="ARBA00022679"/>
    </source>
</evidence>
<dbReference type="PANTHER" id="PTHR39321:SF3">
    <property type="entry name" value="PHOSPHOPANTETHEINE ADENYLYLTRANSFERASE"/>
    <property type="match status" value="1"/>
</dbReference>
<evidence type="ECO:0000259" key="12">
    <source>
        <dbReference type="Pfam" id="PF01467"/>
    </source>
</evidence>
<sequence>MRKGGIIDKFPLTGIYGGTFDPIHYGHLRIAEELLDNAGLKRILFIPSGVPRLRVAPAASRGHRSAMVRLAIQDNTRFSLDEREVNRPGISTTIQSLREFRCELGDHAALCFILGIDAFVKIDHWVEWKELFALCHIILVVRPGYVPIGKNKALSPEIKKEFLSRSVTYASDLESQSNGFIYTARTSLLEISASHIRSLIKNNKSIRYLLPENVIDYIQTNRLYTGNL</sequence>
<keyword evidence="6 11" id="KW-0548">Nucleotidyltransferase</keyword>
<keyword evidence="4 11" id="KW-0662">Pyridine nucleotide biosynthesis</keyword>
<gene>
    <name evidence="11" type="primary">nadD</name>
    <name evidence="13" type="ORF">SAMN05216334_11115</name>
</gene>
<dbReference type="NCBIfam" id="NF000839">
    <property type="entry name" value="PRK00071.1-1"/>
    <property type="match status" value="1"/>
</dbReference>
<reference evidence="13 14" key="1">
    <citation type="submission" date="2016-10" db="EMBL/GenBank/DDBJ databases">
        <authorList>
            <person name="de Groot N.N."/>
        </authorList>
    </citation>
    <scope>NUCLEOTIDE SEQUENCE [LARGE SCALE GENOMIC DNA]</scope>
    <source>
        <strain evidence="13 14">Nm13</strain>
    </source>
</reference>
<evidence type="ECO:0000256" key="3">
    <source>
        <dbReference type="ARBA" id="ARBA00009014"/>
    </source>
</evidence>
<feature type="domain" description="Cytidyltransferase-like" evidence="12">
    <location>
        <begin position="15"/>
        <end position="197"/>
    </location>
</feature>
<keyword evidence="7 11" id="KW-0547">Nucleotide-binding</keyword>
<dbReference type="GO" id="GO:0004515">
    <property type="term" value="F:nicotinate-nucleotide adenylyltransferase activity"/>
    <property type="evidence" value="ECO:0007669"/>
    <property type="project" value="UniProtKB-UniRule"/>
</dbReference>
<evidence type="ECO:0000256" key="9">
    <source>
        <dbReference type="ARBA" id="ARBA00023027"/>
    </source>
</evidence>
<dbReference type="EMBL" id="FNUX01000011">
    <property type="protein sequence ID" value="SEF82444.1"/>
    <property type="molecule type" value="Genomic_DNA"/>
</dbReference>
<comment type="function">
    <text evidence="1 11">Catalyzes the reversible adenylation of nicotinate mononucleotide (NaMN) to nicotinic acid adenine dinucleotide (NaAD).</text>
</comment>
<dbReference type="NCBIfam" id="TIGR00482">
    <property type="entry name" value="nicotinate (nicotinamide) nucleotide adenylyltransferase"/>
    <property type="match status" value="1"/>
</dbReference>
<evidence type="ECO:0000256" key="2">
    <source>
        <dbReference type="ARBA" id="ARBA00005019"/>
    </source>
</evidence>
<evidence type="ECO:0000256" key="8">
    <source>
        <dbReference type="ARBA" id="ARBA00022840"/>
    </source>
</evidence>
<keyword evidence="9 11" id="KW-0520">NAD</keyword>
<evidence type="ECO:0000256" key="11">
    <source>
        <dbReference type="HAMAP-Rule" id="MF_00244"/>
    </source>
</evidence>
<dbReference type="GO" id="GO:0005524">
    <property type="term" value="F:ATP binding"/>
    <property type="evidence" value="ECO:0007669"/>
    <property type="project" value="UniProtKB-KW"/>
</dbReference>
<dbReference type="RefSeq" id="WP_258039347.1">
    <property type="nucleotide sequence ID" value="NZ_FNUX01000011.1"/>
</dbReference>
<evidence type="ECO:0000256" key="10">
    <source>
        <dbReference type="ARBA" id="ARBA00048721"/>
    </source>
</evidence>
<evidence type="ECO:0000256" key="4">
    <source>
        <dbReference type="ARBA" id="ARBA00022642"/>
    </source>
</evidence>
<dbReference type="Gene3D" id="3.40.50.620">
    <property type="entry name" value="HUPs"/>
    <property type="match status" value="1"/>
</dbReference>